<dbReference type="RefSeq" id="WP_139241135.1">
    <property type="nucleotide sequence ID" value="NZ_FRAC01000009.1"/>
</dbReference>
<accession>A0A1M6PHE9</accession>
<reference evidence="1 2" key="1">
    <citation type="submission" date="2016-11" db="EMBL/GenBank/DDBJ databases">
        <authorList>
            <person name="Jaros S."/>
            <person name="Januszkiewicz K."/>
            <person name="Wedrychowicz H."/>
        </authorList>
    </citation>
    <scope>NUCLEOTIDE SEQUENCE [LARGE SCALE GENOMIC DNA]</scope>
    <source>
        <strain evidence="1 2">DSM 15929</strain>
    </source>
</reference>
<dbReference type="Proteomes" id="UP000184386">
    <property type="component" value="Unassembled WGS sequence"/>
</dbReference>
<dbReference type="EMBL" id="FRAC01000009">
    <property type="protein sequence ID" value="SHK07352.1"/>
    <property type="molecule type" value="Genomic_DNA"/>
</dbReference>
<evidence type="ECO:0000313" key="1">
    <source>
        <dbReference type="EMBL" id="SHK07352.1"/>
    </source>
</evidence>
<dbReference type="AlphaFoldDB" id="A0A1M6PHE9"/>
<evidence type="ECO:0000313" key="2">
    <source>
        <dbReference type="Proteomes" id="UP000184386"/>
    </source>
</evidence>
<proteinExistence type="predicted"/>
<gene>
    <name evidence="1" type="ORF">SAMN02745136_01598</name>
</gene>
<protein>
    <submittedName>
        <fullName evidence="1">Uncharacterized protein</fullName>
    </submittedName>
</protein>
<keyword evidence="2" id="KW-1185">Reference proteome</keyword>
<organism evidence="1 2">
    <name type="scientific">Anaerocolumna jejuensis DSM 15929</name>
    <dbReference type="NCBI Taxonomy" id="1121322"/>
    <lineage>
        <taxon>Bacteria</taxon>
        <taxon>Bacillati</taxon>
        <taxon>Bacillota</taxon>
        <taxon>Clostridia</taxon>
        <taxon>Lachnospirales</taxon>
        <taxon>Lachnospiraceae</taxon>
        <taxon>Anaerocolumna</taxon>
    </lineage>
</organism>
<sequence>MEKNISKFLEYCGTKNDSNFIRTTNKISNENIKRLKVISEENIIISQAKAINFALDLFFEEFMDDEVINYKYDINQIHESLIKKDENAEKIISCLVKLARNYKNSNNKQINQNVINTLEFTNNMFSYINIKNSNDFIRAKDYFLGNLSHINKEFTQYFEQNYSMDVLKSLLSLIIKDKNNIADLKYEFALRNIEVSFSDYFSVKEQNKLIIEIKHHIEDLKKNSPTIFHINTMLKDDLEILCKPFPEVLANKENGTYKNSQALDLIHLYLGGGTGNYGTVRNMIKAHGIDIEYTDTELDQIYYNLCSLYVG</sequence>
<name>A0A1M6PHE9_9FIRM</name>